<dbReference type="RefSeq" id="WP_110839334.1">
    <property type="nucleotide sequence ID" value="NZ_QJVJ01000003.1"/>
</dbReference>
<comment type="caution">
    <text evidence="1">The sequence shown here is derived from an EMBL/GenBank/DDBJ whole genome shotgun (WGS) entry which is preliminary data.</text>
</comment>
<reference evidence="1 2" key="1">
    <citation type="submission" date="2018-05" db="EMBL/GenBank/DDBJ databases">
        <title>Paenibacillus flagellatus sp. nov., isolated from selenium mineral soil.</title>
        <authorList>
            <person name="Dai X."/>
        </authorList>
    </citation>
    <scope>NUCLEOTIDE SEQUENCE [LARGE SCALE GENOMIC DNA]</scope>
    <source>
        <strain evidence="1 2">DXL2</strain>
    </source>
</reference>
<dbReference type="AlphaFoldDB" id="A0A2V5KC72"/>
<dbReference type="EMBL" id="QJVJ01000003">
    <property type="protein sequence ID" value="PYI55533.1"/>
    <property type="molecule type" value="Genomic_DNA"/>
</dbReference>
<keyword evidence="2" id="KW-1185">Reference proteome</keyword>
<protein>
    <submittedName>
        <fullName evidence="1">Uncharacterized protein</fullName>
    </submittedName>
</protein>
<gene>
    <name evidence="1" type="ORF">DLM86_07310</name>
</gene>
<organism evidence="1 2">
    <name type="scientific">Paenibacillus flagellatus</name>
    <dbReference type="NCBI Taxonomy" id="2211139"/>
    <lineage>
        <taxon>Bacteria</taxon>
        <taxon>Bacillati</taxon>
        <taxon>Bacillota</taxon>
        <taxon>Bacilli</taxon>
        <taxon>Bacillales</taxon>
        <taxon>Paenibacillaceae</taxon>
        <taxon>Paenibacillus</taxon>
    </lineage>
</organism>
<proteinExistence type="predicted"/>
<accession>A0A2V5KC72</accession>
<name>A0A2V5KC72_9BACL</name>
<sequence length="71" mass="8398">MDVTPQEEMMIQALREAELPPLFVLIRLRNEISNDTANVEESRREDVVRILEQYIGPLWGDHREEKHSKPK</sequence>
<dbReference type="OrthoDB" id="2927477at2"/>
<evidence type="ECO:0000313" key="1">
    <source>
        <dbReference type="EMBL" id="PYI55533.1"/>
    </source>
</evidence>
<dbReference type="Proteomes" id="UP000247476">
    <property type="component" value="Unassembled WGS sequence"/>
</dbReference>
<evidence type="ECO:0000313" key="2">
    <source>
        <dbReference type="Proteomes" id="UP000247476"/>
    </source>
</evidence>